<proteinExistence type="predicted"/>
<protein>
    <recommendedName>
        <fullName evidence="4">Type III secretion protein</fullName>
    </recommendedName>
</protein>
<organism evidence="2 3">
    <name type="scientific">Pseudomonas cedrina</name>
    <dbReference type="NCBI Taxonomy" id="651740"/>
    <lineage>
        <taxon>Bacteria</taxon>
        <taxon>Pseudomonadati</taxon>
        <taxon>Pseudomonadota</taxon>
        <taxon>Gammaproteobacteria</taxon>
        <taxon>Pseudomonadales</taxon>
        <taxon>Pseudomonadaceae</taxon>
        <taxon>Pseudomonas</taxon>
    </lineage>
</organism>
<gene>
    <name evidence="2" type="ORF">SAMN04490182_6257</name>
</gene>
<evidence type="ECO:0000313" key="3">
    <source>
        <dbReference type="Proteomes" id="UP000199576"/>
    </source>
</evidence>
<evidence type="ECO:0000256" key="1">
    <source>
        <dbReference type="SAM" id="MobiDB-lite"/>
    </source>
</evidence>
<evidence type="ECO:0000313" key="2">
    <source>
        <dbReference type="EMBL" id="SDT65984.1"/>
    </source>
</evidence>
<dbReference type="RefSeq" id="WP_130925925.1">
    <property type="nucleotide sequence ID" value="NZ_LT629753.1"/>
</dbReference>
<name>A0ABY0V4B7_PSECE</name>
<sequence length="66" mass="6875">MTIPSGSSYSPYWSGFGSGGMTSQEADAGIEASEAKKRADGVKNAFKKAENENTSGIKSAVDSLRL</sequence>
<keyword evidence="3" id="KW-1185">Reference proteome</keyword>
<dbReference type="EMBL" id="LT629753">
    <property type="protein sequence ID" value="SDT65984.1"/>
    <property type="molecule type" value="Genomic_DNA"/>
</dbReference>
<reference evidence="2 3" key="1">
    <citation type="submission" date="2016-10" db="EMBL/GenBank/DDBJ databases">
        <authorList>
            <person name="Varghese N."/>
            <person name="Submissions S."/>
        </authorList>
    </citation>
    <scope>NUCLEOTIDE SEQUENCE [LARGE SCALE GENOMIC DNA]</scope>
    <source>
        <strain evidence="2 3">BS2981</strain>
    </source>
</reference>
<dbReference type="Proteomes" id="UP000199576">
    <property type="component" value="Chromosome I"/>
</dbReference>
<accession>A0ABY0V4B7</accession>
<feature type="region of interest" description="Disordered" evidence="1">
    <location>
        <begin position="20"/>
        <end position="66"/>
    </location>
</feature>
<evidence type="ECO:0008006" key="4">
    <source>
        <dbReference type="Google" id="ProtNLM"/>
    </source>
</evidence>
<feature type="compositionally biased region" description="Basic and acidic residues" evidence="1">
    <location>
        <begin position="33"/>
        <end position="51"/>
    </location>
</feature>